<dbReference type="Proteomes" id="UP000310458">
    <property type="component" value="Unassembled WGS sequence"/>
</dbReference>
<name>A0A5R9BJL0_9MICC</name>
<sequence>MVRSVAPATMPGPDFRRAAELVEPELAPPHMGALPELPARGHHGTQLGRAVAHLTELHAELTSYGWRLVQRPGADHQRCTALLTSDVDTLADVRGAKEESGGVLSPLHLEVLGPVSLSAKLHLPNGEKALMDHGARRDLTHSLAAGVAEHIQHVRRSVGPESLSVVLQEPDYRAVRTGSVPTVSGYRTIRALGRDETRGMFRAVVDALRGSGVEEVIFDCGQIVEAEHVEDFFSRRETKADGFVMPVHQAGSADWERAAELVEAGASLWSGLLRPRGSGSSPQLPEVSQLAARLTGPWQRLGMSASSLSAFTVAGYGVSDQRAIGELSEGEFMRTWSRLRDTADALTDQMEA</sequence>
<dbReference type="EMBL" id="VAVZ01000003">
    <property type="protein sequence ID" value="TLQ00323.1"/>
    <property type="molecule type" value="Genomic_DNA"/>
</dbReference>
<dbReference type="InterPro" id="IPR038071">
    <property type="entry name" value="UROD/MetE-like_sf"/>
</dbReference>
<evidence type="ECO:0000313" key="2">
    <source>
        <dbReference type="Proteomes" id="UP000310458"/>
    </source>
</evidence>
<proteinExistence type="predicted"/>
<organism evidence="1 2">
    <name type="scientific">Nesterenkonia salmonea</name>
    <dbReference type="NCBI Taxonomy" id="1804987"/>
    <lineage>
        <taxon>Bacteria</taxon>
        <taxon>Bacillati</taxon>
        <taxon>Actinomycetota</taxon>
        <taxon>Actinomycetes</taxon>
        <taxon>Micrococcales</taxon>
        <taxon>Micrococcaceae</taxon>
        <taxon>Nesterenkonia</taxon>
    </lineage>
</organism>
<dbReference type="OrthoDB" id="5242426at2"/>
<dbReference type="RefSeq" id="WP_138251822.1">
    <property type="nucleotide sequence ID" value="NZ_VAVZ01000003.1"/>
</dbReference>
<reference evidence="1 2" key="1">
    <citation type="submission" date="2019-05" db="EMBL/GenBank/DDBJ databases">
        <title>Nesterenkonia sp. GY074 isolated from the Southern Atlantic Ocean.</title>
        <authorList>
            <person name="Zhang G."/>
        </authorList>
    </citation>
    <scope>NUCLEOTIDE SEQUENCE [LARGE SCALE GENOMIC DNA]</scope>
    <source>
        <strain evidence="1 2">GY074</strain>
    </source>
</reference>
<dbReference type="SUPFAM" id="SSF51726">
    <property type="entry name" value="UROD/MetE-like"/>
    <property type="match status" value="1"/>
</dbReference>
<evidence type="ECO:0008006" key="3">
    <source>
        <dbReference type="Google" id="ProtNLM"/>
    </source>
</evidence>
<evidence type="ECO:0000313" key="1">
    <source>
        <dbReference type="EMBL" id="TLQ00323.1"/>
    </source>
</evidence>
<protein>
    <recommendedName>
        <fullName evidence="3">Methionine synthase</fullName>
    </recommendedName>
</protein>
<dbReference type="AlphaFoldDB" id="A0A5R9BJL0"/>
<gene>
    <name evidence="1" type="ORF">FEF26_01805</name>
</gene>
<comment type="caution">
    <text evidence="1">The sequence shown here is derived from an EMBL/GenBank/DDBJ whole genome shotgun (WGS) entry which is preliminary data.</text>
</comment>
<keyword evidence="2" id="KW-1185">Reference proteome</keyword>
<accession>A0A5R9BJL0</accession>